<reference evidence="1 2" key="1">
    <citation type="submission" date="2020-03" db="EMBL/GenBank/DDBJ databases">
        <title>Draft Genome Sequence of Cudoniella acicularis.</title>
        <authorList>
            <person name="Buettner E."/>
            <person name="Kellner H."/>
        </authorList>
    </citation>
    <scope>NUCLEOTIDE SEQUENCE [LARGE SCALE GENOMIC DNA]</scope>
    <source>
        <strain evidence="1 2">DSM 108380</strain>
    </source>
</reference>
<comment type="caution">
    <text evidence="1">The sequence shown here is derived from an EMBL/GenBank/DDBJ whole genome shotgun (WGS) entry which is preliminary data.</text>
</comment>
<dbReference type="AlphaFoldDB" id="A0A8H4R9B2"/>
<proteinExistence type="predicted"/>
<dbReference type="EMBL" id="JAAMPI010001256">
    <property type="protein sequence ID" value="KAF4625954.1"/>
    <property type="molecule type" value="Genomic_DNA"/>
</dbReference>
<dbReference type="SUPFAM" id="SSF55811">
    <property type="entry name" value="Nudix"/>
    <property type="match status" value="1"/>
</dbReference>
<name>A0A8H4R9B2_9HELO</name>
<evidence type="ECO:0000313" key="1">
    <source>
        <dbReference type="EMBL" id="KAF4625954.1"/>
    </source>
</evidence>
<dbReference type="InterPro" id="IPR015797">
    <property type="entry name" value="NUDIX_hydrolase-like_dom_sf"/>
</dbReference>
<accession>A0A8H4R9B2</accession>
<dbReference type="OrthoDB" id="5385803at2759"/>
<dbReference type="Proteomes" id="UP000566819">
    <property type="component" value="Unassembled WGS sequence"/>
</dbReference>
<keyword evidence="2" id="KW-1185">Reference proteome</keyword>
<gene>
    <name evidence="1" type="ORF">G7Y89_g12208</name>
</gene>
<sequence>MGSGTSSLLTSTGAEPDETVVFKTKWFQIRTIPDPKLPSSDPYFVLDRPDSATVIPFTPMGSLLLQRQHRPHSSSTSWEFPMDNIDLGEIPDEQLVEPRSLVLDEGISAHQIIEVSAFRSPVASAEIIDGFTLAAFALWQSVSFPQTQQLAG</sequence>
<evidence type="ECO:0000313" key="2">
    <source>
        <dbReference type="Proteomes" id="UP000566819"/>
    </source>
</evidence>
<protein>
    <submittedName>
        <fullName evidence="1">Uncharacterized protein</fullName>
    </submittedName>
</protein>
<dbReference type="Gene3D" id="3.90.79.10">
    <property type="entry name" value="Nucleoside Triphosphate Pyrophosphohydrolase"/>
    <property type="match status" value="1"/>
</dbReference>
<organism evidence="1 2">
    <name type="scientific">Cudoniella acicularis</name>
    <dbReference type="NCBI Taxonomy" id="354080"/>
    <lineage>
        <taxon>Eukaryota</taxon>
        <taxon>Fungi</taxon>
        <taxon>Dikarya</taxon>
        <taxon>Ascomycota</taxon>
        <taxon>Pezizomycotina</taxon>
        <taxon>Leotiomycetes</taxon>
        <taxon>Helotiales</taxon>
        <taxon>Tricladiaceae</taxon>
        <taxon>Cudoniella</taxon>
    </lineage>
</organism>